<organism evidence="2 3">
    <name type="scientific">Ichthyobacterium seriolicida</name>
    <dbReference type="NCBI Taxonomy" id="242600"/>
    <lineage>
        <taxon>Bacteria</taxon>
        <taxon>Pseudomonadati</taxon>
        <taxon>Bacteroidota</taxon>
        <taxon>Flavobacteriia</taxon>
        <taxon>Flavobacteriales</taxon>
        <taxon>Ichthyobacteriaceae</taxon>
        <taxon>Ichthyobacterium</taxon>
    </lineage>
</organism>
<dbReference type="Proteomes" id="UP000243197">
    <property type="component" value="Chromosome"/>
</dbReference>
<protein>
    <submittedName>
        <fullName evidence="2">Pkd domain containing protein</fullName>
    </submittedName>
</protein>
<keyword evidence="3" id="KW-1185">Reference proteome</keyword>
<dbReference type="Gene3D" id="2.60.40.2340">
    <property type="match status" value="7"/>
</dbReference>
<dbReference type="RefSeq" id="WP_096685795.1">
    <property type="nucleotide sequence ID" value="NZ_AP014564.1"/>
</dbReference>
<sequence length="955" mass="100718">MFTLTKEGKSQEYTVYITKSLASDCSISSFKLEKTNNEGKIFADREGVISETDGVNTITLHVSDAAILTELNPTIAHTGGASIASGGLTTEPSNNTTTVNYTVTAADGETTKVYAVKYVKSLSSDNRISEFKFNKDDSNSVNTGLKLTRSSAGARPGDVVISNNNTNTETISVKVSTEADITNLIPTITKHERATISPTEDAHNYATPKTYTITAQDGQTKEYTVSVAKSLSNTKEITSFKFESSVNSSKGFGGTDYSAGTIITPTGDGDVNVSVKIPASVTSLDDLKPTIVTSDSNAKVNPANQIEQNFNRGDEKTYVVTAEDGTTRNYKITIPTLDVKADITSFRILKTDHTSITPSITDMTITPTNNGSDYTIVLDGEDNSTVSLSPEITLSAGATVNPASKAPTTFTYGTAQTYTVTAEDGTAKVYSVTVKSSNSKMKSFAFKNGANSGKNIVQDIVVNSISGNTITVKVPYNTDVTALTPEILLYNGASITSPSGGATTAQNFSSGVIYTITAQDGKSTTEYTVTVTQNAAPQIETFKFMTASNNSKNLGNDISGTIDHSSGTITVKVPHDATLTDLTPTVAGASNITVYKGGASSTEANTSNDFTNSLTADVQYSAVDAAGGRKVYNVKVYKEPAITSFKFTKTENSGASFPDKPTEYTTSSITQGNLLQNGTIAITVANTVDVTNLKATITGNNTNATNPVDITFTSTSGTSNYSATIEVTHNDLPDFRKQYTITVSKEAAPQLTGFTIAASGSKGIQNDVSAEFTHPSNSDGKGGKMVLKFPKNNEHAFDLKGLSYTIAPVDGHTLTPNIPLEDSESIDGKKFTLTKDATGSTSEYTVEAVKGPYISKFDFKTANNSDKNLGSDDVVGTIDHAAGTITLEVPKEVSESPIQLTPTIEVGGDSVTTSSPDSETAQSFTPNGSTTVDYTVTGAESMTKVYKVTVTKASS</sequence>
<proteinExistence type="predicted"/>
<evidence type="ECO:0000256" key="1">
    <source>
        <dbReference type="SAM" id="MobiDB-lite"/>
    </source>
</evidence>
<dbReference type="EMBL" id="AP014564">
    <property type="protein sequence ID" value="BAV94636.1"/>
    <property type="molecule type" value="Genomic_DNA"/>
</dbReference>
<dbReference type="OrthoDB" id="713122at2"/>
<dbReference type="AlphaFoldDB" id="A0A1J1E3L0"/>
<evidence type="ECO:0000313" key="2">
    <source>
        <dbReference type="EMBL" id="BAV94636.1"/>
    </source>
</evidence>
<evidence type="ECO:0000313" key="3">
    <source>
        <dbReference type="Proteomes" id="UP000243197"/>
    </source>
</evidence>
<name>A0A1J1E3L0_9FLAO</name>
<accession>A0A1J1E3L0</accession>
<feature type="region of interest" description="Disordered" evidence="1">
    <location>
        <begin position="905"/>
        <end position="928"/>
    </location>
</feature>
<reference evidence="2 3" key="1">
    <citation type="submission" date="2014-03" db="EMBL/GenBank/DDBJ databases">
        <title>complete genome sequence of Flavobacteriaceae bacterium JBKA-6.</title>
        <authorList>
            <person name="Takano T."/>
            <person name="Nakamura Y."/>
            <person name="Takuma S."/>
            <person name="Yasuike M."/>
            <person name="Matsuyama T."/>
            <person name="Sakai T."/>
            <person name="Fujiwara A."/>
            <person name="Kimoto K."/>
            <person name="Fukuda Y."/>
            <person name="Kondo H."/>
            <person name="Hirono I."/>
            <person name="Nakayasu C."/>
        </authorList>
    </citation>
    <scope>NUCLEOTIDE SEQUENCE [LARGE SCALE GENOMIC DNA]</scope>
    <source>
        <strain evidence="2 3">JBKA-6</strain>
    </source>
</reference>
<feature type="compositionally biased region" description="Polar residues" evidence="1">
    <location>
        <begin position="910"/>
        <end position="928"/>
    </location>
</feature>
<gene>
    <name evidence="2" type="ORF">JBKA6_0623</name>
</gene>
<dbReference type="KEGG" id="ise:JBKA6_0623"/>